<gene>
    <name evidence="1" type="ORF">METZ01_LOCUS308654</name>
</gene>
<name>A0A382N4V1_9ZZZZ</name>
<organism evidence="1">
    <name type="scientific">marine metagenome</name>
    <dbReference type="NCBI Taxonomy" id="408172"/>
    <lineage>
        <taxon>unclassified sequences</taxon>
        <taxon>metagenomes</taxon>
        <taxon>ecological metagenomes</taxon>
    </lineage>
</organism>
<dbReference type="AlphaFoldDB" id="A0A382N4V1"/>
<dbReference type="EMBL" id="UINC01097790">
    <property type="protein sequence ID" value="SVC55800.1"/>
    <property type="molecule type" value="Genomic_DNA"/>
</dbReference>
<dbReference type="InterPro" id="IPR036291">
    <property type="entry name" value="NAD(P)-bd_dom_sf"/>
</dbReference>
<dbReference type="PRINTS" id="PR00086">
    <property type="entry name" value="LLDHDRGNASE"/>
</dbReference>
<dbReference type="InterPro" id="IPR001557">
    <property type="entry name" value="L-lactate/malate_DH"/>
</dbReference>
<reference evidence="1" key="1">
    <citation type="submission" date="2018-05" db="EMBL/GenBank/DDBJ databases">
        <authorList>
            <person name="Lanie J.A."/>
            <person name="Ng W.-L."/>
            <person name="Kazmierczak K.M."/>
            <person name="Andrzejewski T.M."/>
            <person name="Davidsen T.M."/>
            <person name="Wayne K.J."/>
            <person name="Tettelin H."/>
            <person name="Glass J.I."/>
            <person name="Rusch D."/>
            <person name="Podicherti R."/>
            <person name="Tsui H.-C.T."/>
            <person name="Winkler M.E."/>
        </authorList>
    </citation>
    <scope>NUCLEOTIDE SEQUENCE</scope>
</reference>
<dbReference type="SUPFAM" id="SSF51735">
    <property type="entry name" value="NAD(P)-binding Rossmann-fold domains"/>
    <property type="match status" value="1"/>
</dbReference>
<evidence type="ECO:0000313" key="1">
    <source>
        <dbReference type="EMBL" id="SVC55800.1"/>
    </source>
</evidence>
<proteinExistence type="predicted"/>
<sequence length="35" mass="3778">MNKKITVIGAGNVGATTAQRLFEKNYNEIALIDIA</sequence>
<accession>A0A382N4V1</accession>
<protein>
    <submittedName>
        <fullName evidence="1">Uncharacterized protein</fullName>
    </submittedName>
</protein>
<dbReference type="GO" id="GO:0016616">
    <property type="term" value="F:oxidoreductase activity, acting on the CH-OH group of donors, NAD or NADP as acceptor"/>
    <property type="evidence" value="ECO:0007669"/>
    <property type="project" value="InterPro"/>
</dbReference>
<dbReference type="GO" id="GO:0019752">
    <property type="term" value="P:carboxylic acid metabolic process"/>
    <property type="evidence" value="ECO:0007669"/>
    <property type="project" value="InterPro"/>
</dbReference>
<feature type="non-terminal residue" evidence="1">
    <location>
        <position position="35"/>
    </location>
</feature>
<dbReference type="Gene3D" id="3.40.50.720">
    <property type="entry name" value="NAD(P)-binding Rossmann-like Domain"/>
    <property type="match status" value="1"/>
</dbReference>